<dbReference type="InterPro" id="IPR006076">
    <property type="entry name" value="FAD-dep_OxRdtase"/>
</dbReference>
<evidence type="ECO:0000256" key="1">
    <source>
        <dbReference type="ARBA" id="ARBA00001974"/>
    </source>
</evidence>
<reference evidence="7" key="1">
    <citation type="journal article" date="2019" name="Int. J. Syst. Evol. Microbiol.">
        <title>The Global Catalogue of Microorganisms (GCM) 10K type strain sequencing project: providing services to taxonomists for standard genome sequencing and annotation.</title>
        <authorList>
            <consortium name="The Broad Institute Genomics Platform"/>
            <consortium name="The Broad Institute Genome Sequencing Center for Infectious Disease"/>
            <person name="Wu L."/>
            <person name="Ma J."/>
        </authorList>
    </citation>
    <scope>NUCLEOTIDE SEQUENCE [LARGE SCALE GENOMIC DNA]</scope>
    <source>
        <strain evidence="7">TISTR 1511</strain>
    </source>
</reference>
<dbReference type="RefSeq" id="WP_066058006.1">
    <property type="nucleotide sequence ID" value="NZ_JBHUNF010000004.1"/>
</dbReference>
<keyword evidence="4" id="KW-0560">Oxidoreductase</keyword>
<dbReference type="EMBL" id="JBHUNF010000004">
    <property type="protein sequence ID" value="MFD2675259.1"/>
    <property type="molecule type" value="Genomic_DNA"/>
</dbReference>
<evidence type="ECO:0000256" key="4">
    <source>
        <dbReference type="ARBA" id="ARBA00023002"/>
    </source>
</evidence>
<dbReference type="Gene3D" id="3.50.50.60">
    <property type="entry name" value="FAD/NAD(P)-binding domain"/>
    <property type="match status" value="1"/>
</dbReference>
<keyword evidence="7" id="KW-1185">Reference proteome</keyword>
<organism evidence="6 7">
    <name type="scientific">Gulosibacter bifidus</name>
    <dbReference type="NCBI Taxonomy" id="272239"/>
    <lineage>
        <taxon>Bacteria</taxon>
        <taxon>Bacillati</taxon>
        <taxon>Actinomycetota</taxon>
        <taxon>Actinomycetes</taxon>
        <taxon>Micrococcales</taxon>
        <taxon>Microbacteriaceae</taxon>
        <taxon>Gulosibacter</taxon>
    </lineage>
</organism>
<dbReference type="Pfam" id="PF01266">
    <property type="entry name" value="DAO"/>
    <property type="match status" value="1"/>
</dbReference>
<name>A0ABW5RK48_9MICO</name>
<gene>
    <name evidence="6" type="ORF">ACFSUQ_08130</name>
</gene>
<evidence type="ECO:0000313" key="7">
    <source>
        <dbReference type="Proteomes" id="UP001597453"/>
    </source>
</evidence>
<dbReference type="PANTHER" id="PTHR10961">
    <property type="entry name" value="PEROXISOMAL SARCOSINE OXIDASE"/>
    <property type="match status" value="1"/>
</dbReference>
<comment type="cofactor">
    <cofactor evidence="1">
        <name>FAD</name>
        <dbReference type="ChEBI" id="CHEBI:57692"/>
    </cofactor>
</comment>
<sequence length="378" mass="42160">MSGKRVGVIGLGSVGAFTALELQQRGYEVVGFEAFGVANDLSAVGGDTRLFRRLYREGGAYYHLIERAYELWRELDKRLPTAFRECGALALVPEDSDYARDLEAYANEFNIEHEVLRGDELHRRFPQFTSCEGDVGYYDPCGGFVRTDLVVRDAFDRAEALGAQHIEATVTEVIPHQDGVTIRAEDGNSWEVDRVVVAAGARTTDILPQLAPYTRPRLQVMTWFQPDAPEDFRATEMPVFIREGDGFHAYGAPTLDGLHVKVSGLTEPRDAEFDGIAYDGQATLDDLRDCEATITRVLQDVHPVPVRTAVYPELYAIDRMFILDWLDAGQRVFVASAFSGKGFKMCNAIGELVAKILHDEAELPRAFSLTRFPGWVVE</sequence>
<evidence type="ECO:0000256" key="2">
    <source>
        <dbReference type="ARBA" id="ARBA00022630"/>
    </source>
</evidence>
<evidence type="ECO:0000256" key="3">
    <source>
        <dbReference type="ARBA" id="ARBA00022827"/>
    </source>
</evidence>
<dbReference type="SUPFAM" id="SSF51905">
    <property type="entry name" value="FAD/NAD(P)-binding domain"/>
    <property type="match status" value="1"/>
</dbReference>
<protein>
    <submittedName>
        <fullName evidence="6">FAD-dependent oxidoreductase</fullName>
    </submittedName>
</protein>
<dbReference type="InterPro" id="IPR045170">
    <property type="entry name" value="MTOX"/>
</dbReference>
<dbReference type="PANTHER" id="PTHR10961:SF7">
    <property type="entry name" value="FAD DEPENDENT OXIDOREDUCTASE DOMAIN-CONTAINING PROTEIN"/>
    <property type="match status" value="1"/>
</dbReference>
<accession>A0ABW5RK48</accession>
<dbReference type="Gene3D" id="3.30.9.10">
    <property type="entry name" value="D-Amino Acid Oxidase, subunit A, domain 2"/>
    <property type="match status" value="1"/>
</dbReference>
<dbReference type="SUPFAM" id="SSF54373">
    <property type="entry name" value="FAD-linked reductases, C-terminal domain"/>
    <property type="match status" value="1"/>
</dbReference>
<comment type="caution">
    <text evidence="6">The sequence shown here is derived from an EMBL/GenBank/DDBJ whole genome shotgun (WGS) entry which is preliminary data.</text>
</comment>
<feature type="domain" description="FAD dependent oxidoreductase" evidence="5">
    <location>
        <begin position="6"/>
        <end position="355"/>
    </location>
</feature>
<keyword evidence="3" id="KW-0274">FAD</keyword>
<proteinExistence type="predicted"/>
<dbReference type="InterPro" id="IPR036188">
    <property type="entry name" value="FAD/NAD-bd_sf"/>
</dbReference>
<evidence type="ECO:0000313" key="6">
    <source>
        <dbReference type="EMBL" id="MFD2675259.1"/>
    </source>
</evidence>
<keyword evidence="2" id="KW-0285">Flavoprotein</keyword>
<evidence type="ECO:0000259" key="5">
    <source>
        <dbReference type="Pfam" id="PF01266"/>
    </source>
</evidence>
<dbReference type="Proteomes" id="UP001597453">
    <property type="component" value="Unassembled WGS sequence"/>
</dbReference>